<comment type="caution">
    <text evidence="2">The sequence shown here is derived from an EMBL/GenBank/DDBJ whole genome shotgun (WGS) entry which is preliminary data.</text>
</comment>
<reference evidence="3" key="1">
    <citation type="journal article" date="2019" name="Int. J. Syst. Evol. Microbiol.">
        <title>The Global Catalogue of Microorganisms (GCM) 10K type strain sequencing project: providing services to taxonomists for standard genome sequencing and annotation.</title>
        <authorList>
            <consortium name="The Broad Institute Genomics Platform"/>
            <consortium name="The Broad Institute Genome Sequencing Center for Infectious Disease"/>
            <person name="Wu L."/>
            <person name="Ma J."/>
        </authorList>
    </citation>
    <scope>NUCLEOTIDE SEQUENCE [LARGE SCALE GENOMIC DNA]</scope>
    <source>
        <strain evidence="3">NBRC 100033</strain>
    </source>
</reference>
<accession>A0ABQ5ZXA1</accession>
<dbReference type="Pfam" id="PF06226">
    <property type="entry name" value="DUF1007"/>
    <property type="match status" value="1"/>
</dbReference>
<evidence type="ECO:0000256" key="1">
    <source>
        <dbReference type="SAM" id="SignalP"/>
    </source>
</evidence>
<sequence>MLKFLRQKTSLLTTLVLLTLAGQLNAHPHVWIDLRTKPVINDRGELLGLEQAWRFDPFYSLVLIEELEKGGAAEELEERYDQLAWEIVKNLNSVNFFTQGKAELMASQWAEVTESTLLKVGARIELRFFLPLVEPLLVKEATFSYQVYDPSYYIEMLHAKEGGLDRTGLKPTCELSLEVATPSPDLIQQALALDKTQVADDPQLGKYFAERVNLDCLE</sequence>
<evidence type="ECO:0008006" key="4">
    <source>
        <dbReference type="Google" id="ProtNLM"/>
    </source>
</evidence>
<protein>
    <recommendedName>
        <fullName evidence="4">DUF1007 family protein</fullName>
    </recommendedName>
</protein>
<feature type="signal peptide" evidence="1">
    <location>
        <begin position="1"/>
        <end position="26"/>
    </location>
</feature>
<keyword evidence="1" id="KW-0732">Signal</keyword>
<dbReference type="RefSeq" id="WP_027850576.1">
    <property type="nucleotide sequence ID" value="NZ_BSOR01000039.1"/>
</dbReference>
<feature type="chain" id="PRO_5045435235" description="DUF1007 family protein" evidence="1">
    <location>
        <begin position="27"/>
        <end position="218"/>
    </location>
</feature>
<proteinExistence type="predicted"/>
<evidence type="ECO:0000313" key="2">
    <source>
        <dbReference type="EMBL" id="GLR64809.1"/>
    </source>
</evidence>
<gene>
    <name evidence="2" type="ORF">GCM10007878_22470</name>
</gene>
<keyword evidence="3" id="KW-1185">Reference proteome</keyword>
<dbReference type="InterPro" id="IPR010412">
    <property type="entry name" value="DUF1007"/>
</dbReference>
<organism evidence="2 3">
    <name type="scientific">Marinospirillum insulare</name>
    <dbReference type="NCBI Taxonomy" id="217169"/>
    <lineage>
        <taxon>Bacteria</taxon>
        <taxon>Pseudomonadati</taxon>
        <taxon>Pseudomonadota</taxon>
        <taxon>Gammaproteobacteria</taxon>
        <taxon>Oceanospirillales</taxon>
        <taxon>Oceanospirillaceae</taxon>
        <taxon>Marinospirillum</taxon>
    </lineage>
</organism>
<dbReference type="EMBL" id="BSOR01000039">
    <property type="protein sequence ID" value="GLR64809.1"/>
    <property type="molecule type" value="Genomic_DNA"/>
</dbReference>
<dbReference type="Proteomes" id="UP001156682">
    <property type="component" value="Unassembled WGS sequence"/>
</dbReference>
<name>A0ABQ5ZXA1_9GAMM</name>
<evidence type="ECO:0000313" key="3">
    <source>
        <dbReference type="Proteomes" id="UP001156682"/>
    </source>
</evidence>